<accession>A0A935UHM8</accession>
<proteinExistence type="predicted"/>
<gene>
    <name evidence="1" type="ORF">IPJ27_20185</name>
</gene>
<evidence type="ECO:0000313" key="2">
    <source>
        <dbReference type="Proteomes" id="UP000697998"/>
    </source>
</evidence>
<name>A0A935UHM8_9PROT</name>
<comment type="caution">
    <text evidence="1">The sequence shown here is derived from an EMBL/GenBank/DDBJ whole genome shotgun (WGS) entry which is preliminary data.</text>
</comment>
<protein>
    <submittedName>
        <fullName evidence="1">Uncharacterized protein</fullName>
    </submittedName>
</protein>
<sequence>MQFARFRGEDLSDAANALVLQGHQPAEMQFALLQVTLTDALVLNGQQQAAFVRDAEFSEQQWAEQGQRINAGEGHASAGKCIQPGSKELVVGEGCEHDALVLAP</sequence>
<dbReference type="AlphaFoldDB" id="A0A935UHM8"/>
<evidence type="ECO:0000313" key="1">
    <source>
        <dbReference type="EMBL" id="MBK7676882.1"/>
    </source>
</evidence>
<dbReference type="Proteomes" id="UP000697998">
    <property type="component" value="Unassembled WGS sequence"/>
</dbReference>
<dbReference type="EMBL" id="JADJMH010000028">
    <property type="protein sequence ID" value="MBK7676882.1"/>
    <property type="molecule type" value="Genomic_DNA"/>
</dbReference>
<reference evidence="1 2" key="1">
    <citation type="submission" date="2020-10" db="EMBL/GenBank/DDBJ databases">
        <title>Connecting structure to function with the recovery of over 1000 high-quality activated sludge metagenome-assembled genomes encoding full-length rRNA genes using long-read sequencing.</title>
        <authorList>
            <person name="Singleton C.M."/>
            <person name="Petriglieri F."/>
            <person name="Kristensen J.M."/>
            <person name="Kirkegaard R.H."/>
            <person name="Michaelsen T.Y."/>
            <person name="Andersen M.H."/>
            <person name="Karst S.M."/>
            <person name="Dueholm M.S."/>
            <person name="Nielsen P.H."/>
            <person name="Albertsen M."/>
        </authorList>
    </citation>
    <scope>NUCLEOTIDE SEQUENCE [LARGE SCALE GENOMIC DNA]</scope>
    <source>
        <strain evidence="1">EsbW_18-Q3-R4-48_BATAC.285</strain>
    </source>
</reference>
<organism evidence="1 2">
    <name type="scientific">Candidatus Accumulibacter proximus</name>
    <dbReference type="NCBI Taxonomy" id="2954385"/>
    <lineage>
        <taxon>Bacteria</taxon>
        <taxon>Pseudomonadati</taxon>
        <taxon>Pseudomonadota</taxon>
        <taxon>Betaproteobacteria</taxon>
        <taxon>Candidatus Accumulibacter</taxon>
    </lineage>
</organism>